<proteinExistence type="predicted"/>
<accession>A0A0Q2LWA3</accession>
<dbReference type="Proteomes" id="UP000051677">
    <property type="component" value="Unassembled WGS sequence"/>
</dbReference>
<reference evidence="1 2" key="1">
    <citation type="submission" date="2015-10" db="EMBL/GenBank/DDBJ databases">
        <title>Mycobacterium gordonae draft genome assembly.</title>
        <authorList>
            <person name="Ustinova V."/>
            <person name="Smirnova T."/>
            <person name="Blagodatskikh K."/>
            <person name="Varlamov D."/>
            <person name="Larionova E."/>
            <person name="Chernousova L."/>
        </authorList>
    </citation>
    <scope>NUCLEOTIDE SEQUENCE [LARGE SCALE GENOMIC DNA]</scope>
    <source>
        <strain evidence="1 2">CTRI 14-8773</strain>
    </source>
</reference>
<sequence length="88" mass="9569">MKVNSPDAESNWWLPAIASLTADVIGDRWLDEVAHADQRRISGRSAARFLVFPADNAVSGRGASAPVNDILLQRNKLGCRVADGQLIR</sequence>
<dbReference type="AlphaFoldDB" id="A0A0Q2LWA3"/>
<evidence type="ECO:0000313" key="2">
    <source>
        <dbReference type="Proteomes" id="UP000051677"/>
    </source>
</evidence>
<gene>
    <name evidence="1" type="ORF">AO501_28490</name>
</gene>
<name>A0A0Q2LWA3_MYCGO</name>
<organism evidence="1 2">
    <name type="scientific">Mycobacterium gordonae</name>
    <dbReference type="NCBI Taxonomy" id="1778"/>
    <lineage>
        <taxon>Bacteria</taxon>
        <taxon>Bacillati</taxon>
        <taxon>Actinomycetota</taxon>
        <taxon>Actinomycetes</taxon>
        <taxon>Mycobacteriales</taxon>
        <taxon>Mycobacteriaceae</taxon>
        <taxon>Mycobacterium</taxon>
    </lineage>
</organism>
<dbReference type="EMBL" id="LKTM01000035">
    <property type="protein sequence ID" value="KQH80193.1"/>
    <property type="molecule type" value="Genomic_DNA"/>
</dbReference>
<protein>
    <submittedName>
        <fullName evidence="1">Uncharacterized protein</fullName>
    </submittedName>
</protein>
<evidence type="ECO:0000313" key="1">
    <source>
        <dbReference type="EMBL" id="KQH80193.1"/>
    </source>
</evidence>
<comment type="caution">
    <text evidence="1">The sequence shown here is derived from an EMBL/GenBank/DDBJ whole genome shotgun (WGS) entry which is preliminary data.</text>
</comment>